<dbReference type="InterPro" id="IPR001242">
    <property type="entry name" value="Condensation_dom"/>
</dbReference>
<dbReference type="InterPro" id="IPR023213">
    <property type="entry name" value="CAT-like_dom_sf"/>
</dbReference>
<keyword evidence="9" id="KW-0521">NADP</keyword>
<dbReference type="InterPro" id="IPR009081">
    <property type="entry name" value="PP-bd_ACP"/>
</dbReference>
<dbReference type="NCBIfam" id="TIGR01733">
    <property type="entry name" value="AA-adenyl-dom"/>
    <property type="match status" value="2"/>
</dbReference>
<dbReference type="InterPro" id="IPR010071">
    <property type="entry name" value="AA_adenyl_dom"/>
</dbReference>
<sequence>MASLPCGLATTLVRNGDVSKDVLDFVGVGFGPSNLSLAVAAKEIDPKKRGLFFERRASFDWHPGMLFDSSRMQISFLKDLATLRNPASPFSFLRYTQAKGRLEHFVNLGNFHPTRWEYRDYLRWVAAAFADQVRYGAAVRRVTPRADLFEVEVEDLATGMSSHSLTRNVVYAAGGKPRYPSITGSNTENVIHSNDFLHRFPQRFPDSEGSYCFGVVGDGQSAGEIVLYLLQRYPRAQVHAYLNGYAMRPVDRSPFVNEAFMFSEMEAFHDASDDKRAVLRQELRSTNYGVVAPELIDAIYDCDYMDRVKGERRLTFHRFATLVALDADDRRVLVTSRDRHGPESKETSFDGFVLATGYERTLDSEIFGAVLPFVQRGASGAPSLTKHYRVQTQPEVLAGLYVQGYGEGSHGLGDTLLSLLPFRSRDIFNDMFRSSTYPLPMQRMKDGQYPPKRHLENDPEKLYAVLEHCRFATLISADQDEPIVTHVPLILDRTKGAKGVLFGHMDRANPHLDVLAGKPVLAVFHGPNAYISPRVYSTEQLPTWNSISVHVRGRVRLVETREGLLRGLESIAETDTRPDAYRLDVGLPVVDRILPYIVGLELEIDELVGRFKLSQDRNATDQRLAAIELARRSEAGDRALVEKALGCALEARVIHERFEAQVTRMPNALAVRFEGESVSYAALNARANQLAHHLRGLGAGPEVVVGLCMERSANALVGLLGILKAGAAYVPLDPEHPPQRIQMMLQDTAATLVVTEQRFVDRLPAGLARSICLDGDWPAIAESSLDNPRSGVDPRNLAYVMFTSGSTGKPKAVTVAHDGLVNHALHMQRALRMTAADRMLQILPLNGDGSVEEILVPLITGAALFPLAEKLPSARDFVRFLIHQRITVINITTAYWHFWVGDMSQRPPEEWPQTLRLVMMGGEAVSLEKFRQWRQIDATRNVQWMQEYGPTEATISCTVYAAPPMSRPEDLSIGRPISNMYVHLLDEQGLPVAAGEVGELCIAGVGLARGYLGQPALTAEKFVPHPYGAPGSRLYKTGDFARVLADGNIQFLGRRDRQVKILGHRIELGEVERALERHPHVREAVVVVYESATEGTRLAAYVVANDFVESHLREHLARILPRQMMPASITALATLPINANGKVDRARLPAPELVTPGIAHADELEQTVARFWTQDTGRVPQSVDEDFFLVGGDSLRALRLLSRLSSLTGVELNVTAFFRDRTIRGLTQALRAGSPVAGGLAPKLTRVASSRRFASNAQQRLWFLDKLQHCAAYSVPLAYHLKGPFSVERLDRCMTEIVARHEALRTALVATDHTELWQEIAAPMEIRSRRLSANSLAEALAVANAEASVPFDLTAAPLVRSLCIHIAEDQALWFVNFHHAMWDAWSLAVVWRELMALYAGAEPLPPPAFQYADYAQWQRAWLSSAAADVQRAFWRQELAGELPLLQLGRRGGPQAEQTTRGAMELCPFDAVSTHATRQAAERHGTTEYVILLSAFLATLHRYTRQDQLVIGVPVACRSLPETEGVVGFFANTLPLRMTFTSQMRFSDLVEQTAERLAAALAHQELPFDEIVEAQGDCAREGSRNPLFQAMFVMQTIPLDETQRLGAASVEEVIVHSGTSKVDVTCSIRSGAQGLRGELEYSTDRLSEGEAQRFVAAFLNVVTAATQAPSTPLDALPMATRAECDALIRRSNSGFARYPDLQPAHVRFEAQARRTPDEIAIQTTSAAVSYRALNARANRLARRLVAAGVGVESLVGISVERSVEMVTAILAVLKAGAGFVPLDPHFPSERVRTIAADARLKMLLTAQELAEPLDGDDTNLDVPVAAQNIAYVYYTSGSTGAPKGVVLEHRGVMNRLEWLRRRYPLAVGDRVVLKTPLIFDLSIWEIFGPLMAGATILMADARAESDVMHLGELLAAPGTAFAYFVPSMLDAYLSYAPPRVYPDLQWLAVTGEAMPARLLERFKQHFTQSEFHSTYGQTETAEVALWTGSEWSESATVPVGRPNGIYRLFVLDAALNPVPPYVPGEICVAGIDGLARGYQNRPALTAERFVAHPYALEPGERLYRTGDLGRFLEDGQIEYVGRIDTQVKIRGCRVEIAEIEAVLSRHSTVRLCAVSVRTDTSGGAELLAYVVSDSRSAQDLAAHAESVLPHYMLPAAYIFMDDLPLTPSGKLDRQRLPAPSKSDFTARSTYEAPRSELEVELAALWAKVLKLERVGRSDNFFNLGGNSLKSVQVLMRIKDAYQVAVQVRDFFGAPTVAGLAAIVEQAVLAYVDSLSAEEIDATLALPV</sequence>
<dbReference type="Pfam" id="PF04299">
    <property type="entry name" value="FMN_bind_2"/>
    <property type="match status" value="1"/>
</dbReference>
<reference evidence="12 13" key="1">
    <citation type="submission" date="2016-08" db="EMBL/GenBank/DDBJ databases">
        <title>Evolution of the type three secretion system and type three effector repertoires in Xanthomonas.</title>
        <authorList>
            <person name="Merda D."/>
            <person name="Briand M."/>
            <person name="Bosis E."/>
            <person name="Rousseau C."/>
            <person name="Portier P."/>
            <person name="Jacques M.-A."/>
            <person name="Fischer-Le Saux M."/>
        </authorList>
    </citation>
    <scope>NUCLEOTIDE SEQUENCE [LARGE SCALE GENOMIC DNA]</scope>
    <source>
        <strain evidence="12 13">CFBP 4691</strain>
    </source>
</reference>
<dbReference type="Gene3D" id="3.30.300.30">
    <property type="match status" value="2"/>
</dbReference>
<dbReference type="CDD" id="cd05930">
    <property type="entry name" value="A_NRPS"/>
    <property type="match status" value="2"/>
</dbReference>
<comment type="cofactor">
    <cofactor evidence="2">
        <name>FAD</name>
        <dbReference type="ChEBI" id="CHEBI:57692"/>
    </cofactor>
</comment>
<proteinExistence type="inferred from homology"/>
<accession>A0A2S6ZG54</accession>
<evidence type="ECO:0000313" key="12">
    <source>
        <dbReference type="EMBL" id="PPT91130.1"/>
    </source>
</evidence>
<comment type="similarity">
    <text evidence="4">Belongs to the lysine N(6)-hydroxylase/L-ornithine N(5)-oxygenase family.</text>
</comment>
<dbReference type="Pfam" id="PF13434">
    <property type="entry name" value="Lys_Orn_oxgnase"/>
    <property type="match status" value="1"/>
</dbReference>
<organism evidence="12 13">
    <name type="scientific">Xanthomonas theicola</name>
    <dbReference type="NCBI Taxonomy" id="56464"/>
    <lineage>
        <taxon>Bacteria</taxon>
        <taxon>Pseudomonadati</taxon>
        <taxon>Pseudomonadota</taxon>
        <taxon>Gammaproteobacteria</taxon>
        <taxon>Lysobacterales</taxon>
        <taxon>Lysobacteraceae</taxon>
        <taxon>Xanthomonas</taxon>
    </lineage>
</organism>
<dbReference type="PROSITE" id="PS50075">
    <property type="entry name" value="CARRIER"/>
    <property type="match status" value="2"/>
</dbReference>
<dbReference type="Gene3D" id="2.30.110.10">
    <property type="entry name" value="Electron Transport, Fmn-binding Protein, Chain A"/>
    <property type="match status" value="1"/>
</dbReference>
<dbReference type="Pfam" id="PF00501">
    <property type="entry name" value="AMP-binding"/>
    <property type="match status" value="2"/>
</dbReference>
<dbReference type="Gene3D" id="3.30.559.10">
    <property type="entry name" value="Chloramphenicol acetyltransferase-like domain"/>
    <property type="match status" value="1"/>
</dbReference>
<dbReference type="InterPro" id="IPR036736">
    <property type="entry name" value="ACP-like_sf"/>
</dbReference>
<dbReference type="InterPro" id="IPR012349">
    <property type="entry name" value="Split_barrel_FMN-bd"/>
</dbReference>
<comment type="cofactor">
    <cofactor evidence="1">
        <name>pantetheine 4'-phosphate</name>
        <dbReference type="ChEBI" id="CHEBI:47942"/>
    </cofactor>
</comment>
<dbReference type="Pfam" id="PF13193">
    <property type="entry name" value="AMP-binding_C"/>
    <property type="match status" value="2"/>
</dbReference>
<dbReference type="InterPro" id="IPR020806">
    <property type="entry name" value="PKS_PP-bd"/>
</dbReference>
<dbReference type="InterPro" id="IPR006162">
    <property type="entry name" value="Ppantetheine_attach_site"/>
</dbReference>
<dbReference type="GO" id="GO:0044550">
    <property type="term" value="P:secondary metabolite biosynthetic process"/>
    <property type="evidence" value="ECO:0007669"/>
    <property type="project" value="TreeGrafter"/>
</dbReference>
<dbReference type="InterPro" id="IPR042099">
    <property type="entry name" value="ANL_N_sf"/>
</dbReference>
<evidence type="ECO:0000256" key="7">
    <source>
        <dbReference type="ARBA" id="ARBA00022630"/>
    </source>
</evidence>
<dbReference type="SMART" id="SM00823">
    <property type="entry name" value="PKS_PP"/>
    <property type="match status" value="2"/>
</dbReference>
<dbReference type="EMBL" id="MIGX01000034">
    <property type="protein sequence ID" value="PPT91130.1"/>
    <property type="molecule type" value="Genomic_DNA"/>
</dbReference>
<dbReference type="InterPro" id="IPR045851">
    <property type="entry name" value="AMP-bd_C_sf"/>
</dbReference>
<dbReference type="Gene3D" id="3.50.50.60">
    <property type="entry name" value="FAD/NAD(P)-binding domain"/>
    <property type="match status" value="1"/>
</dbReference>
<evidence type="ECO:0000256" key="5">
    <source>
        <dbReference type="ARBA" id="ARBA00022450"/>
    </source>
</evidence>
<evidence type="ECO:0000256" key="3">
    <source>
        <dbReference type="ARBA" id="ARBA00004924"/>
    </source>
</evidence>
<dbReference type="GO" id="GO:0016491">
    <property type="term" value="F:oxidoreductase activity"/>
    <property type="evidence" value="ECO:0007669"/>
    <property type="project" value="UniProtKB-KW"/>
</dbReference>
<feature type="domain" description="Carrier" evidence="11">
    <location>
        <begin position="1159"/>
        <end position="1234"/>
    </location>
</feature>
<keyword evidence="7" id="KW-0285">Flavoprotein</keyword>
<dbReference type="GO" id="GO:0005737">
    <property type="term" value="C:cytoplasm"/>
    <property type="evidence" value="ECO:0007669"/>
    <property type="project" value="TreeGrafter"/>
</dbReference>
<dbReference type="FunFam" id="3.40.50.12780:FF:000012">
    <property type="entry name" value="Non-ribosomal peptide synthetase"/>
    <property type="match status" value="1"/>
</dbReference>
<dbReference type="Gene3D" id="1.10.1200.10">
    <property type="entry name" value="ACP-like"/>
    <property type="match status" value="2"/>
</dbReference>
<keyword evidence="8" id="KW-0274">FAD</keyword>
<keyword evidence="10" id="KW-0560">Oxidoreductase</keyword>
<dbReference type="FunFam" id="3.40.50.980:FF:000001">
    <property type="entry name" value="Non-ribosomal peptide synthetase"/>
    <property type="match status" value="2"/>
</dbReference>
<comment type="caution">
    <text evidence="12">The sequence shown here is derived from an EMBL/GenBank/DDBJ whole genome shotgun (WGS) entry which is preliminary data.</text>
</comment>
<dbReference type="InterPro" id="IPR025700">
    <property type="entry name" value="Lys/Orn_oxygenase"/>
</dbReference>
<dbReference type="PROSITE" id="PS00012">
    <property type="entry name" value="PHOSPHOPANTETHEINE"/>
    <property type="match status" value="1"/>
</dbReference>
<name>A0A2S6ZG54_9XANT</name>
<keyword evidence="6" id="KW-0597">Phosphoprotein</keyword>
<dbReference type="SUPFAM" id="SSF51905">
    <property type="entry name" value="FAD/NAD(P)-binding domain"/>
    <property type="match status" value="1"/>
</dbReference>
<dbReference type="CDD" id="cd19531">
    <property type="entry name" value="LCL_NRPS-like"/>
    <property type="match status" value="1"/>
</dbReference>
<dbReference type="GO" id="GO:0031177">
    <property type="term" value="F:phosphopantetheine binding"/>
    <property type="evidence" value="ECO:0007669"/>
    <property type="project" value="InterPro"/>
</dbReference>
<dbReference type="PANTHER" id="PTHR45527:SF1">
    <property type="entry name" value="FATTY ACID SYNTHASE"/>
    <property type="match status" value="1"/>
</dbReference>
<keyword evidence="13" id="KW-1185">Reference proteome</keyword>
<protein>
    <recommendedName>
        <fullName evidence="11">Carrier domain-containing protein</fullName>
    </recommendedName>
</protein>
<dbReference type="InterPro" id="IPR020845">
    <property type="entry name" value="AMP-binding_CS"/>
</dbReference>
<dbReference type="FunFam" id="1.10.1200.10:FF:000005">
    <property type="entry name" value="Nonribosomal peptide synthetase 1"/>
    <property type="match status" value="1"/>
</dbReference>
<evidence type="ECO:0000259" key="11">
    <source>
        <dbReference type="PROSITE" id="PS50075"/>
    </source>
</evidence>
<dbReference type="Gene3D" id="3.40.50.12780">
    <property type="entry name" value="N-terminal domain of ligase-like"/>
    <property type="match status" value="1"/>
</dbReference>
<evidence type="ECO:0000256" key="2">
    <source>
        <dbReference type="ARBA" id="ARBA00001974"/>
    </source>
</evidence>
<dbReference type="SUPFAM" id="SSF56801">
    <property type="entry name" value="Acetyl-CoA synthetase-like"/>
    <property type="match status" value="2"/>
</dbReference>
<dbReference type="Gene3D" id="2.30.38.10">
    <property type="entry name" value="Luciferase, Domain 3"/>
    <property type="match status" value="1"/>
</dbReference>
<dbReference type="Gene3D" id="3.30.559.30">
    <property type="entry name" value="Nonribosomal peptide synthetase, condensation domain"/>
    <property type="match status" value="1"/>
</dbReference>
<dbReference type="SUPFAM" id="SSF50475">
    <property type="entry name" value="FMN-binding split barrel"/>
    <property type="match status" value="1"/>
</dbReference>
<dbReference type="InterPro" id="IPR000873">
    <property type="entry name" value="AMP-dep_synth/lig_dom"/>
</dbReference>
<dbReference type="SUPFAM" id="SSF47336">
    <property type="entry name" value="ACP-like"/>
    <property type="match status" value="2"/>
</dbReference>
<dbReference type="PANTHER" id="PTHR45527">
    <property type="entry name" value="NONRIBOSOMAL PEPTIDE SYNTHETASE"/>
    <property type="match status" value="1"/>
</dbReference>
<dbReference type="GO" id="GO:0043041">
    <property type="term" value="P:amino acid activation for nonribosomal peptide biosynthetic process"/>
    <property type="evidence" value="ECO:0007669"/>
    <property type="project" value="TreeGrafter"/>
</dbReference>
<feature type="domain" description="Carrier" evidence="11">
    <location>
        <begin position="2191"/>
        <end position="2266"/>
    </location>
</feature>
<evidence type="ECO:0000256" key="1">
    <source>
        <dbReference type="ARBA" id="ARBA00001957"/>
    </source>
</evidence>
<evidence type="ECO:0000256" key="9">
    <source>
        <dbReference type="ARBA" id="ARBA00022857"/>
    </source>
</evidence>
<dbReference type="InterPro" id="IPR025110">
    <property type="entry name" value="AMP-bd_C"/>
</dbReference>
<evidence type="ECO:0000256" key="8">
    <source>
        <dbReference type="ARBA" id="ARBA00022827"/>
    </source>
</evidence>
<dbReference type="InterPro" id="IPR007396">
    <property type="entry name" value="TR_PAI2-type"/>
</dbReference>
<dbReference type="Gene3D" id="3.40.50.980">
    <property type="match status" value="2"/>
</dbReference>
<evidence type="ECO:0000256" key="6">
    <source>
        <dbReference type="ARBA" id="ARBA00022553"/>
    </source>
</evidence>
<comment type="pathway">
    <text evidence="3">Siderophore biosynthesis.</text>
</comment>
<dbReference type="Pfam" id="PF00668">
    <property type="entry name" value="Condensation"/>
    <property type="match status" value="1"/>
</dbReference>
<evidence type="ECO:0000256" key="4">
    <source>
        <dbReference type="ARBA" id="ARBA00007588"/>
    </source>
</evidence>
<dbReference type="InterPro" id="IPR036188">
    <property type="entry name" value="FAD/NAD-bd_sf"/>
</dbReference>
<keyword evidence="5" id="KW-0596">Phosphopantetheine</keyword>
<dbReference type="Pfam" id="PF00550">
    <property type="entry name" value="PP-binding"/>
    <property type="match status" value="2"/>
</dbReference>
<dbReference type="FunFam" id="2.30.38.10:FF:000001">
    <property type="entry name" value="Non-ribosomal peptide synthetase PvdI"/>
    <property type="match status" value="1"/>
</dbReference>
<evidence type="ECO:0000256" key="10">
    <source>
        <dbReference type="ARBA" id="ARBA00023002"/>
    </source>
</evidence>
<dbReference type="PROSITE" id="PS00455">
    <property type="entry name" value="AMP_BINDING"/>
    <property type="match status" value="2"/>
</dbReference>
<dbReference type="Proteomes" id="UP000239898">
    <property type="component" value="Unassembled WGS sequence"/>
</dbReference>
<dbReference type="SUPFAM" id="SSF52777">
    <property type="entry name" value="CoA-dependent acyltransferases"/>
    <property type="match status" value="2"/>
</dbReference>
<evidence type="ECO:0000313" key="13">
    <source>
        <dbReference type="Proteomes" id="UP000239898"/>
    </source>
</evidence>
<gene>
    <name evidence="12" type="ORF">XthCFBP4691_09085</name>
</gene>